<evidence type="ECO:0000313" key="4">
    <source>
        <dbReference type="EMBL" id="KIW51741.1"/>
    </source>
</evidence>
<dbReference type="STRING" id="348802.A0A0D2BHI5"/>
<dbReference type="GO" id="GO:0005739">
    <property type="term" value="C:mitochondrion"/>
    <property type="evidence" value="ECO:0007669"/>
    <property type="project" value="TreeGrafter"/>
</dbReference>
<dbReference type="Gene3D" id="3.90.180.10">
    <property type="entry name" value="Medium-chain alcohol dehydrogenases, catalytic domain"/>
    <property type="match status" value="1"/>
</dbReference>
<dbReference type="InterPro" id="IPR013154">
    <property type="entry name" value="ADH-like_N"/>
</dbReference>
<organism evidence="4 5">
    <name type="scientific">Exophiala xenobiotica</name>
    <dbReference type="NCBI Taxonomy" id="348802"/>
    <lineage>
        <taxon>Eukaryota</taxon>
        <taxon>Fungi</taxon>
        <taxon>Dikarya</taxon>
        <taxon>Ascomycota</taxon>
        <taxon>Pezizomycotina</taxon>
        <taxon>Eurotiomycetes</taxon>
        <taxon>Chaetothyriomycetidae</taxon>
        <taxon>Chaetothyriales</taxon>
        <taxon>Herpotrichiellaceae</taxon>
        <taxon>Exophiala</taxon>
    </lineage>
</organism>
<evidence type="ECO:0000313" key="5">
    <source>
        <dbReference type="Proteomes" id="UP000054342"/>
    </source>
</evidence>
<dbReference type="GeneID" id="25332335"/>
<accession>A0A0D2BHI5</accession>
<name>A0A0D2BHI5_9EURO</name>
<dbReference type="HOGENOM" id="CLU_026673_3_3_1"/>
<feature type="transmembrane region" description="Helical" evidence="2">
    <location>
        <begin position="261"/>
        <end position="284"/>
    </location>
</feature>
<keyword evidence="2" id="KW-0812">Transmembrane</keyword>
<dbReference type="InterPro" id="IPR020843">
    <property type="entry name" value="ER"/>
</dbReference>
<evidence type="ECO:0000256" key="2">
    <source>
        <dbReference type="SAM" id="Phobius"/>
    </source>
</evidence>
<dbReference type="InterPro" id="IPR002364">
    <property type="entry name" value="Quin_OxRdtase/zeta-crystal_CS"/>
</dbReference>
<feature type="domain" description="Enoyl reductase (ER)" evidence="3">
    <location>
        <begin position="20"/>
        <end position="358"/>
    </location>
</feature>
<reference evidence="4 5" key="1">
    <citation type="submission" date="2015-01" db="EMBL/GenBank/DDBJ databases">
        <title>The Genome Sequence of Exophiala xenobiotica CBS118157.</title>
        <authorList>
            <consortium name="The Broad Institute Genomics Platform"/>
            <person name="Cuomo C."/>
            <person name="de Hoog S."/>
            <person name="Gorbushina A."/>
            <person name="Stielow B."/>
            <person name="Teixiera M."/>
            <person name="Abouelleil A."/>
            <person name="Chapman S.B."/>
            <person name="Priest M."/>
            <person name="Young S.K."/>
            <person name="Wortman J."/>
            <person name="Nusbaum C."/>
            <person name="Birren B."/>
        </authorList>
    </citation>
    <scope>NUCLEOTIDE SEQUENCE [LARGE SCALE GENOMIC DNA]</scope>
    <source>
        <strain evidence="4 5">CBS 118157</strain>
    </source>
</reference>
<dbReference type="PANTHER" id="PTHR11695:SF294">
    <property type="entry name" value="RETICULON-4-INTERACTING PROTEIN 1, MITOCHONDRIAL"/>
    <property type="match status" value="1"/>
</dbReference>
<dbReference type="Pfam" id="PF08240">
    <property type="entry name" value="ADH_N"/>
    <property type="match status" value="1"/>
</dbReference>
<sequence length="361" mass="39201">MASPDIPSTHSALTFTRRGNPLEVLTITHDYPTPRASTLRVGEALIKVSAVAMNAGVLLGVTLFPHLTSNPWIPDMEFAGTIVAKGPTAKEDTDGLRVGDEVIGVRDGPSFIKYNGAMQSYLVSNVRLLIRKPKTISMIDASGLSGVGCTALQAFELAGVKRGDKVLVTGGSGGLGSMCVQMARAVVGESGTVVATCSSKNEEFVKSLGADETIDYKVHDPLHKYLKEHHSSTPFNAIFDIAGSPNELFTSSPFYLTKRGVFVLLGGISVLVSLSWFSLLYWVLQAQVNRFLPSFLGGTPRRSLFYSASPNRTDMKRVCEMVETGKVRPVIDSVWKFEDVKMAYERAMSQRARGKIVVDFE</sequence>
<dbReference type="RefSeq" id="XP_013312325.1">
    <property type="nucleotide sequence ID" value="XM_013456871.1"/>
</dbReference>
<dbReference type="Gene3D" id="3.40.50.720">
    <property type="entry name" value="NAD(P)-binding Rossmann-like Domain"/>
    <property type="match status" value="1"/>
</dbReference>
<protein>
    <recommendedName>
        <fullName evidence="3">Enoyl reductase (ER) domain-containing protein</fullName>
    </recommendedName>
</protein>
<keyword evidence="2" id="KW-0472">Membrane</keyword>
<keyword evidence="5" id="KW-1185">Reference proteome</keyword>
<keyword evidence="2" id="KW-1133">Transmembrane helix</keyword>
<dbReference type="SUPFAM" id="SSF50129">
    <property type="entry name" value="GroES-like"/>
    <property type="match status" value="1"/>
</dbReference>
<evidence type="ECO:0000256" key="1">
    <source>
        <dbReference type="ARBA" id="ARBA00023002"/>
    </source>
</evidence>
<dbReference type="InterPro" id="IPR036291">
    <property type="entry name" value="NAD(P)-bd_dom_sf"/>
</dbReference>
<dbReference type="GO" id="GO:0016491">
    <property type="term" value="F:oxidoreductase activity"/>
    <property type="evidence" value="ECO:0007669"/>
    <property type="project" value="UniProtKB-KW"/>
</dbReference>
<dbReference type="InterPro" id="IPR050700">
    <property type="entry name" value="YIM1/Zinc_Alcohol_DH_Fams"/>
</dbReference>
<dbReference type="AlphaFoldDB" id="A0A0D2BHI5"/>
<keyword evidence="1" id="KW-0560">Oxidoreductase</keyword>
<gene>
    <name evidence="4" type="ORF">PV05_10427</name>
</gene>
<dbReference type="SMART" id="SM00829">
    <property type="entry name" value="PKS_ER"/>
    <property type="match status" value="1"/>
</dbReference>
<dbReference type="Pfam" id="PF13602">
    <property type="entry name" value="ADH_zinc_N_2"/>
    <property type="match status" value="1"/>
</dbReference>
<dbReference type="PANTHER" id="PTHR11695">
    <property type="entry name" value="ALCOHOL DEHYDROGENASE RELATED"/>
    <property type="match status" value="1"/>
</dbReference>
<dbReference type="PROSITE" id="PS01162">
    <property type="entry name" value="QOR_ZETA_CRYSTAL"/>
    <property type="match status" value="1"/>
</dbReference>
<dbReference type="GO" id="GO:0008270">
    <property type="term" value="F:zinc ion binding"/>
    <property type="evidence" value="ECO:0007669"/>
    <property type="project" value="InterPro"/>
</dbReference>
<dbReference type="EMBL" id="KN847322">
    <property type="protein sequence ID" value="KIW51741.1"/>
    <property type="molecule type" value="Genomic_DNA"/>
</dbReference>
<dbReference type="CDD" id="cd08267">
    <property type="entry name" value="MDR1"/>
    <property type="match status" value="1"/>
</dbReference>
<dbReference type="OrthoDB" id="3509362at2759"/>
<dbReference type="InterPro" id="IPR011032">
    <property type="entry name" value="GroES-like_sf"/>
</dbReference>
<proteinExistence type="predicted"/>
<dbReference type="SUPFAM" id="SSF51735">
    <property type="entry name" value="NAD(P)-binding Rossmann-fold domains"/>
    <property type="match status" value="1"/>
</dbReference>
<dbReference type="Proteomes" id="UP000054342">
    <property type="component" value="Unassembled WGS sequence"/>
</dbReference>
<evidence type="ECO:0000259" key="3">
    <source>
        <dbReference type="SMART" id="SM00829"/>
    </source>
</evidence>